<keyword evidence="3" id="KW-0614">Plasmid</keyword>
<keyword evidence="4" id="KW-1185">Reference proteome</keyword>
<dbReference type="InterPro" id="IPR001296">
    <property type="entry name" value="Glyco_trans_1"/>
</dbReference>
<evidence type="ECO:0000313" key="4">
    <source>
        <dbReference type="Proteomes" id="UP000298631"/>
    </source>
</evidence>
<reference evidence="3 4" key="1">
    <citation type="submission" date="2019-05" db="EMBL/GenBank/DDBJ databases">
        <title>Pseudorhodobacter turbinis sp. nov., isolated from the gut of the Korean turban shell.</title>
        <authorList>
            <person name="Jeong Y.-S."/>
            <person name="Kang W.-R."/>
            <person name="Bae J.-W."/>
        </authorList>
    </citation>
    <scope>NUCLEOTIDE SEQUENCE [LARGE SCALE GENOMIC DNA]</scope>
    <source>
        <strain evidence="3 4">S12M18</strain>
        <plasmid evidence="3 4">unnamed1</plasmid>
    </source>
</reference>
<feature type="domain" description="Glycosyltransferase subfamily 4-like N-terminal" evidence="2">
    <location>
        <begin position="30"/>
        <end position="200"/>
    </location>
</feature>
<dbReference type="Pfam" id="PF00534">
    <property type="entry name" value="Glycos_transf_1"/>
    <property type="match status" value="1"/>
</dbReference>
<sequence>MTNLPRIGYVLKRYPRYSETFVVTEILAHEAAGLNIDIFALRPVEEAHFQDMLGRVRAPVHRVPDSFRTPQALWSLICKARDRLPGGWAALQGFENAEGRDVAQAIFVALACHERGISHLHAHFGTVSTSVARLAARLAGITYSFTAHAKDIYHAYDTPVGLDAKLRDAATAVTVSDYNVAYLRDQFGGDADKVTRIYNGLDLDRFAWSAPAAPAGEILAVGRLVEKKGFDILIDAVAHLRAEGRAATCRIIGGGEAEAALRSRIAAAGLEGVIRLDGPRPQNEVIAALRGAAMLACPCVVGEDGNRDGLPTVLLEAMALGTPCVATDVTGIPELVRDGETGLCVAQNDAKALAAAMARLLDDPALGRDMSRAGRDLIEAEFDITRNAARLRDVFADAVQMEAV</sequence>
<proteinExistence type="predicted"/>
<geneLocation type="plasmid" evidence="3 4">
    <name>unnamed1</name>
</geneLocation>
<protein>
    <submittedName>
        <fullName evidence="3">Glycosyltransferase family 4 protein</fullName>
    </submittedName>
</protein>
<name>A0A4P8EI79_9RHOB</name>
<dbReference type="Pfam" id="PF13579">
    <property type="entry name" value="Glyco_trans_4_4"/>
    <property type="match status" value="1"/>
</dbReference>
<dbReference type="OrthoDB" id="9790710at2"/>
<keyword evidence="3" id="KW-0808">Transferase</keyword>
<dbReference type="EMBL" id="CP039965">
    <property type="protein sequence ID" value="QCO56676.1"/>
    <property type="molecule type" value="Genomic_DNA"/>
</dbReference>
<dbReference type="GO" id="GO:0016757">
    <property type="term" value="F:glycosyltransferase activity"/>
    <property type="evidence" value="ECO:0007669"/>
    <property type="project" value="InterPro"/>
</dbReference>
<evidence type="ECO:0000259" key="1">
    <source>
        <dbReference type="Pfam" id="PF00534"/>
    </source>
</evidence>
<dbReference type="InterPro" id="IPR028098">
    <property type="entry name" value="Glyco_trans_4-like_N"/>
</dbReference>
<organism evidence="3 4">
    <name type="scientific">Pseudorhodobacter turbinis</name>
    <dbReference type="NCBI Taxonomy" id="2500533"/>
    <lineage>
        <taxon>Bacteria</taxon>
        <taxon>Pseudomonadati</taxon>
        <taxon>Pseudomonadota</taxon>
        <taxon>Alphaproteobacteria</taxon>
        <taxon>Rhodobacterales</taxon>
        <taxon>Paracoccaceae</taxon>
        <taxon>Pseudorhodobacter</taxon>
    </lineage>
</organism>
<feature type="domain" description="Glycosyl transferase family 1" evidence="1">
    <location>
        <begin position="218"/>
        <end position="375"/>
    </location>
</feature>
<evidence type="ECO:0000313" key="3">
    <source>
        <dbReference type="EMBL" id="QCO56676.1"/>
    </source>
</evidence>
<dbReference type="PANTHER" id="PTHR12526">
    <property type="entry name" value="GLYCOSYLTRANSFERASE"/>
    <property type="match status" value="1"/>
</dbReference>
<dbReference type="AlphaFoldDB" id="A0A4P8EI79"/>
<dbReference type="RefSeq" id="WP_137194455.1">
    <property type="nucleotide sequence ID" value="NZ_CP039965.1"/>
</dbReference>
<dbReference type="Proteomes" id="UP000298631">
    <property type="component" value="Plasmid unnamed1"/>
</dbReference>
<gene>
    <name evidence="3" type="ORF">EOK75_12695</name>
</gene>
<accession>A0A4P8EI79</accession>
<dbReference type="Gene3D" id="3.40.50.2000">
    <property type="entry name" value="Glycogen Phosphorylase B"/>
    <property type="match status" value="2"/>
</dbReference>
<evidence type="ECO:0000259" key="2">
    <source>
        <dbReference type="Pfam" id="PF13579"/>
    </source>
</evidence>
<dbReference type="SUPFAM" id="SSF53756">
    <property type="entry name" value="UDP-Glycosyltransferase/glycogen phosphorylase"/>
    <property type="match status" value="1"/>
</dbReference>
<dbReference type="CDD" id="cd03801">
    <property type="entry name" value="GT4_PimA-like"/>
    <property type="match status" value="1"/>
</dbReference>
<dbReference type="KEGG" id="pseb:EOK75_12695"/>